<evidence type="ECO:0000259" key="7">
    <source>
        <dbReference type="PROSITE" id="PS50823"/>
    </source>
</evidence>
<evidence type="ECO:0000256" key="4">
    <source>
        <dbReference type="ARBA" id="ARBA00023134"/>
    </source>
</evidence>
<keyword evidence="3 5" id="KW-0694">RNA-binding</keyword>
<sequence length="313" mass="35674">MSLSSQIRLRLPKVDQPFKQPRQPHLLRTVLLGPANAGKSTLVNQLVGRDVTVVAPIAQTTRKRVMAAMTRGNKQVVFLDTPGVVVSSLRHKVHRELVTSPWTSLDEAEHALLVIDAYKAIYHTTVAEDEIFRRLKSREIPATLVMNKMDLFKNSAIVEEVAQHYQGLYPLIRNTFYLSATAHSTINPLRQELLSLATPQPWLVSPSFHNDLPELTQVEDVIRAELFTRLRGYIPYIIQQKNHRWEEVPGEEHSTLYIEQILYVDNVRQKKIVVGKDGSLVKEAAFAARKRISRLFQLPVILSLVVKVKNTYH</sequence>
<dbReference type="OrthoDB" id="188276at2759"/>
<evidence type="ECO:0000313" key="8">
    <source>
        <dbReference type="EMBL" id="KAJ1963424.1"/>
    </source>
</evidence>
<dbReference type="PANTHER" id="PTHR42698">
    <property type="entry name" value="GTPASE ERA"/>
    <property type="match status" value="1"/>
</dbReference>
<dbReference type="SUPFAM" id="SSF54814">
    <property type="entry name" value="Prokaryotic type KH domain (KH-domain type II)"/>
    <property type="match status" value="1"/>
</dbReference>
<dbReference type="CDD" id="cd04163">
    <property type="entry name" value="Era"/>
    <property type="match status" value="1"/>
</dbReference>
<dbReference type="GO" id="GO:0019843">
    <property type="term" value="F:rRNA binding"/>
    <property type="evidence" value="ECO:0007669"/>
    <property type="project" value="TreeGrafter"/>
</dbReference>
<dbReference type="PANTHER" id="PTHR42698:SF1">
    <property type="entry name" value="GTPASE ERA, MITOCHONDRIAL"/>
    <property type="match status" value="1"/>
</dbReference>
<dbReference type="InterPro" id="IPR009019">
    <property type="entry name" value="KH_sf_prok-type"/>
</dbReference>
<comment type="similarity">
    <text evidence="1 6">Belongs to the TRAFAC class TrmE-Era-EngA-EngB-Septin-like GTPase superfamily. Era GTPase family.</text>
</comment>
<dbReference type="HAMAP" id="MF_00367">
    <property type="entry name" value="GTPase_Era"/>
    <property type="match status" value="1"/>
</dbReference>
<gene>
    <name evidence="8" type="ORF">IWQ62_003218</name>
</gene>
<keyword evidence="4 6" id="KW-0342">GTP-binding</keyword>
<reference evidence="8" key="1">
    <citation type="submission" date="2022-07" db="EMBL/GenBank/DDBJ databases">
        <title>Phylogenomic reconstructions and comparative analyses of Kickxellomycotina fungi.</title>
        <authorList>
            <person name="Reynolds N.K."/>
            <person name="Stajich J.E."/>
            <person name="Barry K."/>
            <person name="Grigoriev I.V."/>
            <person name="Crous P."/>
            <person name="Smith M.E."/>
        </authorList>
    </citation>
    <scope>NUCLEOTIDE SEQUENCE</scope>
    <source>
        <strain evidence="8">RSA 1196</strain>
    </source>
</reference>
<dbReference type="InterPro" id="IPR015946">
    <property type="entry name" value="KH_dom-like_a/b"/>
</dbReference>
<accession>A0A9W8E792</accession>
<protein>
    <recommendedName>
        <fullName evidence="7">KH type-2 domain-containing protein</fullName>
    </recommendedName>
</protein>
<evidence type="ECO:0000256" key="2">
    <source>
        <dbReference type="ARBA" id="ARBA00022741"/>
    </source>
</evidence>
<dbReference type="EMBL" id="JANBPY010000826">
    <property type="protein sequence ID" value="KAJ1963424.1"/>
    <property type="molecule type" value="Genomic_DNA"/>
</dbReference>
<dbReference type="NCBIfam" id="TIGR00436">
    <property type="entry name" value="era"/>
    <property type="match status" value="1"/>
</dbReference>
<dbReference type="Pfam" id="PF01926">
    <property type="entry name" value="MMR_HSR1"/>
    <property type="match status" value="1"/>
</dbReference>
<dbReference type="InterPro" id="IPR030388">
    <property type="entry name" value="G_ERA_dom"/>
</dbReference>
<proteinExistence type="inferred from homology"/>
<dbReference type="PROSITE" id="PS50823">
    <property type="entry name" value="KH_TYPE_2"/>
    <property type="match status" value="1"/>
</dbReference>
<name>A0A9W8E792_9FUNG</name>
<dbReference type="InterPro" id="IPR006073">
    <property type="entry name" value="GTP-bd"/>
</dbReference>
<evidence type="ECO:0000256" key="3">
    <source>
        <dbReference type="ARBA" id="ARBA00022884"/>
    </source>
</evidence>
<dbReference type="SUPFAM" id="SSF52540">
    <property type="entry name" value="P-loop containing nucleoside triphosphate hydrolases"/>
    <property type="match status" value="1"/>
</dbReference>
<feature type="domain" description="KH type-2" evidence="7">
    <location>
        <begin position="230"/>
        <end position="310"/>
    </location>
</feature>
<dbReference type="GO" id="GO:0005525">
    <property type="term" value="F:GTP binding"/>
    <property type="evidence" value="ECO:0007669"/>
    <property type="project" value="UniProtKB-KW"/>
</dbReference>
<organism evidence="8 9">
    <name type="scientific">Dispira parvispora</name>
    <dbReference type="NCBI Taxonomy" id="1520584"/>
    <lineage>
        <taxon>Eukaryota</taxon>
        <taxon>Fungi</taxon>
        <taxon>Fungi incertae sedis</taxon>
        <taxon>Zoopagomycota</taxon>
        <taxon>Kickxellomycotina</taxon>
        <taxon>Dimargaritomycetes</taxon>
        <taxon>Dimargaritales</taxon>
        <taxon>Dimargaritaceae</taxon>
        <taxon>Dispira</taxon>
    </lineage>
</organism>
<dbReference type="Gene3D" id="3.40.50.300">
    <property type="entry name" value="P-loop containing nucleotide triphosphate hydrolases"/>
    <property type="match status" value="1"/>
</dbReference>
<dbReference type="AlphaFoldDB" id="A0A9W8E792"/>
<evidence type="ECO:0000256" key="6">
    <source>
        <dbReference type="RuleBase" id="RU003761"/>
    </source>
</evidence>
<dbReference type="Pfam" id="PF07650">
    <property type="entry name" value="KH_2"/>
    <property type="match status" value="1"/>
</dbReference>
<dbReference type="InterPro" id="IPR027417">
    <property type="entry name" value="P-loop_NTPase"/>
</dbReference>
<dbReference type="InterPro" id="IPR005225">
    <property type="entry name" value="Small_GTP-bd"/>
</dbReference>
<dbReference type="Gene3D" id="3.30.300.20">
    <property type="match status" value="1"/>
</dbReference>
<dbReference type="InterPro" id="IPR004044">
    <property type="entry name" value="KH_dom_type_2"/>
</dbReference>
<dbReference type="Proteomes" id="UP001150925">
    <property type="component" value="Unassembled WGS sequence"/>
</dbReference>
<comment type="caution">
    <text evidence="8">The sequence shown here is derived from an EMBL/GenBank/DDBJ whole genome shotgun (WGS) entry which is preliminary data.</text>
</comment>
<evidence type="ECO:0000313" key="9">
    <source>
        <dbReference type="Proteomes" id="UP001150925"/>
    </source>
</evidence>
<dbReference type="InterPro" id="IPR005662">
    <property type="entry name" value="GTPase_Era-like"/>
</dbReference>
<dbReference type="GO" id="GO:0043024">
    <property type="term" value="F:ribosomal small subunit binding"/>
    <property type="evidence" value="ECO:0007669"/>
    <property type="project" value="TreeGrafter"/>
</dbReference>
<keyword evidence="9" id="KW-1185">Reference proteome</keyword>
<dbReference type="NCBIfam" id="TIGR00231">
    <property type="entry name" value="small_GTP"/>
    <property type="match status" value="1"/>
</dbReference>
<keyword evidence="2 6" id="KW-0547">Nucleotide-binding</keyword>
<dbReference type="CDD" id="cd22534">
    <property type="entry name" value="KH-II_Era"/>
    <property type="match status" value="1"/>
</dbReference>
<dbReference type="GO" id="GO:0000028">
    <property type="term" value="P:ribosomal small subunit assembly"/>
    <property type="evidence" value="ECO:0007669"/>
    <property type="project" value="TreeGrafter"/>
</dbReference>
<evidence type="ECO:0000256" key="1">
    <source>
        <dbReference type="ARBA" id="ARBA00007921"/>
    </source>
</evidence>
<evidence type="ECO:0000256" key="5">
    <source>
        <dbReference type="PROSITE-ProRule" id="PRU00118"/>
    </source>
</evidence>